<gene>
    <name evidence="5" type="ORF">RchiOBHm_Chr6g0274391</name>
</gene>
<dbReference type="InterPro" id="IPR045147">
    <property type="entry name" value="ARI3A/B/C"/>
</dbReference>
<evidence type="ECO:0000256" key="4">
    <source>
        <dbReference type="SAM" id="MobiDB-lite"/>
    </source>
</evidence>
<name>A0A2P6PRS1_ROSCH</name>
<comment type="caution">
    <text evidence="5">The sequence shown here is derived from an EMBL/GenBank/DDBJ whole genome shotgun (WGS) entry which is preliminary data.</text>
</comment>
<dbReference type="GO" id="GO:0003677">
    <property type="term" value="F:DNA binding"/>
    <property type="evidence" value="ECO:0007669"/>
    <property type="project" value="TreeGrafter"/>
</dbReference>
<reference evidence="5 6" key="1">
    <citation type="journal article" date="2018" name="Nat. Genet.">
        <title>The Rosa genome provides new insights in the design of modern roses.</title>
        <authorList>
            <person name="Bendahmane M."/>
        </authorList>
    </citation>
    <scope>NUCLEOTIDE SEQUENCE [LARGE SCALE GENOMIC DNA]</scope>
    <source>
        <strain evidence="6">cv. Old Blush</strain>
    </source>
</reference>
<evidence type="ECO:0000256" key="2">
    <source>
        <dbReference type="ARBA" id="ARBA00023163"/>
    </source>
</evidence>
<feature type="compositionally biased region" description="Basic and acidic residues" evidence="4">
    <location>
        <begin position="15"/>
        <end position="28"/>
    </location>
</feature>
<feature type="region of interest" description="Disordered" evidence="4">
    <location>
        <begin position="15"/>
        <end position="36"/>
    </location>
</feature>
<dbReference type="STRING" id="74649.A0A2P6PRS1"/>
<sequence length="101" mass="11388">MQGWHSQCLFGNGEEKHLSTMPKSDKQLKSSGLLKRKKLSPGDCAAQITDMKVTKPRLDMTVFDIGPPADWVKINVKRFSDCFEVCALVPGLLREEIELRI</sequence>
<dbReference type="AlphaFoldDB" id="A0A2P6PRS1"/>
<evidence type="ECO:0000256" key="1">
    <source>
        <dbReference type="ARBA" id="ARBA00023015"/>
    </source>
</evidence>
<keyword evidence="3" id="KW-0539">Nucleus</keyword>
<protein>
    <submittedName>
        <fullName evidence="5">Uncharacterized protein</fullName>
    </submittedName>
</protein>
<dbReference type="PANTHER" id="PTHR15348:SF19">
    <property type="entry name" value="ARID DOMAIN-CONTAINING PROTEIN"/>
    <property type="match status" value="1"/>
</dbReference>
<dbReference type="Proteomes" id="UP000238479">
    <property type="component" value="Chromosome 6"/>
</dbReference>
<dbReference type="PANTHER" id="PTHR15348">
    <property type="entry name" value="AT-RICH INTERACTIVE DOMAIN-CONTAINING PROTEIN ARID DOMAIN- CONTAINING PROTEIN DEAD RINGER PROTEIN B-CELL REGULATOR OF IGH TRANSCRIPTION BRIGHT"/>
    <property type="match status" value="1"/>
</dbReference>
<evidence type="ECO:0000256" key="3">
    <source>
        <dbReference type="ARBA" id="ARBA00023242"/>
    </source>
</evidence>
<proteinExistence type="predicted"/>
<dbReference type="Gramene" id="PRQ24614">
    <property type="protein sequence ID" value="PRQ24614"/>
    <property type="gene ID" value="RchiOBHm_Chr6g0274391"/>
</dbReference>
<evidence type="ECO:0000313" key="6">
    <source>
        <dbReference type="Proteomes" id="UP000238479"/>
    </source>
</evidence>
<dbReference type="GO" id="GO:0005634">
    <property type="term" value="C:nucleus"/>
    <property type="evidence" value="ECO:0007669"/>
    <property type="project" value="TreeGrafter"/>
</dbReference>
<dbReference type="EMBL" id="PDCK01000044">
    <property type="protein sequence ID" value="PRQ24614.1"/>
    <property type="molecule type" value="Genomic_DNA"/>
</dbReference>
<keyword evidence="1" id="KW-0805">Transcription regulation</keyword>
<organism evidence="5 6">
    <name type="scientific">Rosa chinensis</name>
    <name type="common">China rose</name>
    <dbReference type="NCBI Taxonomy" id="74649"/>
    <lineage>
        <taxon>Eukaryota</taxon>
        <taxon>Viridiplantae</taxon>
        <taxon>Streptophyta</taxon>
        <taxon>Embryophyta</taxon>
        <taxon>Tracheophyta</taxon>
        <taxon>Spermatophyta</taxon>
        <taxon>Magnoliopsida</taxon>
        <taxon>eudicotyledons</taxon>
        <taxon>Gunneridae</taxon>
        <taxon>Pentapetalae</taxon>
        <taxon>rosids</taxon>
        <taxon>fabids</taxon>
        <taxon>Rosales</taxon>
        <taxon>Rosaceae</taxon>
        <taxon>Rosoideae</taxon>
        <taxon>Rosoideae incertae sedis</taxon>
        <taxon>Rosa</taxon>
    </lineage>
</organism>
<keyword evidence="2" id="KW-0804">Transcription</keyword>
<accession>A0A2P6PRS1</accession>
<dbReference type="GO" id="GO:0006357">
    <property type="term" value="P:regulation of transcription by RNA polymerase II"/>
    <property type="evidence" value="ECO:0007669"/>
    <property type="project" value="InterPro"/>
</dbReference>
<evidence type="ECO:0000313" key="5">
    <source>
        <dbReference type="EMBL" id="PRQ24614.1"/>
    </source>
</evidence>
<keyword evidence="6" id="KW-1185">Reference proteome</keyword>